<dbReference type="Proteomes" id="UP001163714">
    <property type="component" value="Unassembled WGS sequence"/>
</dbReference>
<evidence type="ECO:0000259" key="4">
    <source>
        <dbReference type="PROSITE" id="PS50206"/>
    </source>
</evidence>
<reference evidence="5" key="1">
    <citation type="submission" date="2022-10" db="EMBL/GenBank/DDBJ databases">
        <title>Shewanella flava sp. nov, isolated from the estuary of the Fenhe River into the Yellow River.</title>
        <authorList>
            <person name="Li Y."/>
        </authorList>
    </citation>
    <scope>NUCLEOTIDE SEQUENCE</scope>
    <source>
        <strain evidence="5">FYR11-62</strain>
    </source>
</reference>
<evidence type="ECO:0000256" key="1">
    <source>
        <dbReference type="ARBA" id="ARBA00022679"/>
    </source>
</evidence>
<sequence length="283" mass="30991">MNNITVSTAWLVEHLDDTNFILLDASMDVVLGKEPLVYEQFRCIPNAINMQLEQDFFDHHSSMSHAMPTVEQFTQAAQQLGINQDSVVVIYDNQGMYSAPRAWWTFKTMGFEKVYILDGGLPQWMAENLPTADQYNTPIRIGNVTATAQTGYVCDSATVLCTFDKQGVTIVDARAEARFKGLAPEPRPGIRSGHIPGAVNLPFANVLDGYRLKSPMALSAVFQQTVNNDAEQLIFSCGSGITACILLVAAKVSGVQNVMLYDGSWAEWGASETLPITGGQSRT</sequence>
<dbReference type="CDD" id="cd01449">
    <property type="entry name" value="TST_Repeat_2"/>
    <property type="match status" value="1"/>
</dbReference>
<keyword evidence="6" id="KW-1185">Reference proteome</keyword>
<feature type="domain" description="Rhodanese" evidence="4">
    <location>
        <begin position="164"/>
        <end position="277"/>
    </location>
</feature>
<protein>
    <recommendedName>
        <fullName evidence="3">Sulfurtransferase</fullName>
    </recommendedName>
</protein>
<comment type="caution">
    <text evidence="5">The sequence shown here is derived from an EMBL/GenBank/DDBJ whole genome shotgun (WGS) entry which is preliminary data.</text>
</comment>
<dbReference type="EMBL" id="JAPDMX010000028">
    <property type="protein sequence ID" value="MCW3173312.1"/>
    <property type="molecule type" value="Genomic_DNA"/>
</dbReference>
<evidence type="ECO:0000313" key="5">
    <source>
        <dbReference type="EMBL" id="MCW3173312.1"/>
    </source>
</evidence>
<dbReference type="PROSITE" id="PS50206">
    <property type="entry name" value="RHODANESE_3"/>
    <property type="match status" value="2"/>
</dbReference>
<dbReference type="PANTHER" id="PTHR11364:SF27">
    <property type="entry name" value="SULFURTRANSFERASE"/>
    <property type="match status" value="1"/>
</dbReference>
<dbReference type="SMART" id="SM00450">
    <property type="entry name" value="RHOD"/>
    <property type="match status" value="2"/>
</dbReference>
<dbReference type="InterPro" id="IPR001763">
    <property type="entry name" value="Rhodanese-like_dom"/>
</dbReference>
<gene>
    <name evidence="5" type="ORF">OHT75_12550</name>
</gene>
<evidence type="ECO:0000256" key="3">
    <source>
        <dbReference type="RuleBase" id="RU000507"/>
    </source>
</evidence>
<dbReference type="SUPFAM" id="SSF52821">
    <property type="entry name" value="Rhodanese/Cell cycle control phosphatase"/>
    <property type="match status" value="2"/>
</dbReference>
<dbReference type="Gene3D" id="3.40.250.10">
    <property type="entry name" value="Rhodanese-like domain"/>
    <property type="match status" value="2"/>
</dbReference>
<keyword evidence="1 3" id="KW-0808">Transferase</keyword>
<dbReference type="CDD" id="cd01448">
    <property type="entry name" value="TST_Repeat_1"/>
    <property type="match status" value="1"/>
</dbReference>
<proteinExistence type="predicted"/>
<evidence type="ECO:0000256" key="2">
    <source>
        <dbReference type="ARBA" id="ARBA00022737"/>
    </source>
</evidence>
<dbReference type="Pfam" id="PF00581">
    <property type="entry name" value="Rhodanese"/>
    <property type="match status" value="2"/>
</dbReference>
<dbReference type="InterPro" id="IPR045078">
    <property type="entry name" value="TST/MPST-like"/>
</dbReference>
<organism evidence="5 6">
    <name type="scientific">Shewanella subflava</name>
    <dbReference type="NCBI Taxonomy" id="2986476"/>
    <lineage>
        <taxon>Bacteria</taxon>
        <taxon>Pseudomonadati</taxon>
        <taxon>Pseudomonadota</taxon>
        <taxon>Gammaproteobacteria</taxon>
        <taxon>Alteromonadales</taxon>
        <taxon>Shewanellaceae</taxon>
        <taxon>Shewanella</taxon>
    </lineage>
</organism>
<dbReference type="PANTHER" id="PTHR11364">
    <property type="entry name" value="THIOSULFATE SULFERTANSFERASE"/>
    <property type="match status" value="1"/>
</dbReference>
<name>A0ABT3IB80_9GAMM</name>
<dbReference type="PROSITE" id="PS00683">
    <property type="entry name" value="RHODANESE_2"/>
    <property type="match status" value="1"/>
</dbReference>
<dbReference type="InterPro" id="IPR001307">
    <property type="entry name" value="Thiosulphate_STrfase_CS"/>
</dbReference>
<dbReference type="RefSeq" id="WP_264727100.1">
    <property type="nucleotide sequence ID" value="NZ_JAPDMX010000028.1"/>
</dbReference>
<keyword evidence="2" id="KW-0677">Repeat</keyword>
<feature type="domain" description="Rhodanese" evidence="4">
    <location>
        <begin position="16"/>
        <end position="133"/>
    </location>
</feature>
<evidence type="ECO:0000313" key="6">
    <source>
        <dbReference type="Proteomes" id="UP001163714"/>
    </source>
</evidence>
<accession>A0ABT3IB80</accession>
<dbReference type="InterPro" id="IPR036873">
    <property type="entry name" value="Rhodanese-like_dom_sf"/>
</dbReference>